<proteinExistence type="predicted"/>
<name>A0ABD6ESE8_9BILA</name>
<protein>
    <recommendedName>
        <fullName evidence="1">Piezo non-specific cation channel cap domain-containing protein</fullName>
    </recommendedName>
</protein>
<keyword evidence="3" id="KW-1185">Reference proteome</keyword>
<reference evidence="2 3" key="1">
    <citation type="submission" date="2024-08" db="EMBL/GenBank/DDBJ databases">
        <title>Gnathostoma spinigerum genome.</title>
        <authorList>
            <person name="Gonzalez-Bertolin B."/>
            <person name="Monzon S."/>
            <person name="Zaballos A."/>
            <person name="Jimenez P."/>
            <person name="Dekumyoy P."/>
            <person name="Varona S."/>
            <person name="Cuesta I."/>
            <person name="Sumanam S."/>
            <person name="Adisakwattana P."/>
            <person name="Gasser R.B."/>
            <person name="Hernandez-Gonzalez A."/>
            <person name="Young N.D."/>
            <person name="Perteguer M.J."/>
        </authorList>
    </citation>
    <scope>NUCLEOTIDE SEQUENCE [LARGE SCALE GENOMIC DNA]</scope>
    <source>
        <strain evidence="2">AL3</strain>
        <tissue evidence="2">Liver</tissue>
    </source>
</reference>
<dbReference type="EMBL" id="JBGFUD010010390">
    <property type="protein sequence ID" value="MFH4982889.1"/>
    <property type="molecule type" value="Genomic_DNA"/>
</dbReference>
<dbReference type="Proteomes" id="UP001608902">
    <property type="component" value="Unassembled WGS sequence"/>
</dbReference>
<feature type="non-terminal residue" evidence="2">
    <location>
        <position position="1"/>
    </location>
</feature>
<accession>A0ABD6ESE8</accession>
<evidence type="ECO:0000313" key="3">
    <source>
        <dbReference type="Proteomes" id="UP001608902"/>
    </source>
</evidence>
<dbReference type="AlphaFoldDB" id="A0ABD6ESE8"/>
<dbReference type="Pfam" id="PF12166">
    <property type="entry name" value="Piezo_cap"/>
    <property type="match status" value="1"/>
</dbReference>
<sequence>YSHSIAHKELNQLLANLDRTNVHDFLLPDETVPLYRFAKWRSSLIKNLNDSVWSKNTDSLIKLKTRILIDRVHIRAQDGGWSNIMRKSEYAPVFHAREWEMTLNKLEVKELLRILQSTKCNDTYKLNITEIIWPVLLVPETVLLVEQHFPHYHRKNFEYRKNNYNYSTDLVISVDCDEQSMLHNAQHNVRIVQVSRNLEGRPTEKGHAPRYIILVAKVTRSFVKTFFKSMKSSLFAVMVLGSMFLSYKVRMAIITHPYQFSFNEMGDPRPLIRLCSSIFEARNAKMLELEHDLYGELLYIIKSPDTLLRETEYDMYKLC</sequence>
<feature type="domain" description="Piezo non-specific cation channel cap" evidence="1">
    <location>
        <begin position="12"/>
        <end position="311"/>
    </location>
</feature>
<evidence type="ECO:0000313" key="2">
    <source>
        <dbReference type="EMBL" id="MFH4982889.1"/>
    </source>
</evidence>
<organism evidence="2 3">
    <name type="scientific">Gnathostoma spinigerum</name>
    <dbReference type="NCBI Taxonomy" id="75299"/>
    <lineage>
        <taxon>Eukaryota</taxon>
        <taxon>Metazoa</taxon>
        <taxon>Ecdysozoa</taxon>
        <taxon>Nematoda</taxon>
        <taxon>Chromadorea</taxon>
        <taxon>Rhabditida</taxon>
        <taxon>Spirurina</taxon>
        <taxon>Gnathostomatomorpha</taxon>
        <taxon>Gnathostomatoidea</taxon>
        <taxon>Gnathostomatidae</taxon>
        <taxon>Gnathostoma</taxon>
    </lineage>
</organism>
<evidence type="ECO:0000259" key="1">
    <source>
        <dbReference type="Pfam" id="PF12166"/>
    </source>
</evidence>
<gene>
    <name evidence="2" type="ORF">AB6A40_009598</name>
</gene>
<comment type="caution">
    <text evidence="2">The sequence shown here is derived from an EMBL/GenBank/DDBJ whole genome shotgun (WGS) entry which is preliminary data.</text>
</comment>
<dbReference type="InterPro" id="IPR031334">
    <property type="entry name" value="Piezo_cap_dom"/>
</dbReference>